<evidence type="ECO:0000313" key="3">
    <source>
        <dbReference type="Proteomes" id="UP000651977"/>
    </source>
</evidence>
<keyword evidence="1" id="KW-1133">Transmembrane helix</keyword>
<proteinExistence type="predicted"/>
<keyword evidence="1" id="KW-0812">Transmembrane</keyword>
<keyword evidence="3" id="KW-1185">Reference proteome</keyword>
<feature type="transmembrane region" description="Helical" evidence="1">
    <location>
        <begin position="42"/>
        <end position="67"/>
    </location>
</feature>
<organism evidence="2 3">
    <name type="scientific">Agarivorans gilvus</name>
    <dbReference type="NCBI Taxonomy" id="680279"/>
    <lineage>
        <taxon>Bacteria</taxon>
        <taxon>Pseudomonadati</taxon>
        <taxon>Pseudomonadota</taxon>
        <taxon>Gammaproteobacteria</taxon>
        <taxon>Alteromonadales</taxon>
        <taxon>Alteromonadaceae</taxon>
        <taxon>Agarivorans</taxon>
    </lineage>
</organism>
<protein>
    <submittedName>
        <fullName evidence="2">Membrane protein</fullName>
    </submittedName>
</protein>
<feature type="transmembrane region" description="Helical" evidence="1">
    <location>
        <begin position="123"/>
        <end position="145"/>
    </location>
</feature>
<gene>
    <name evidence="2" type="ORF">GCM10007414_25750</name>
</gene>
<evidence type="ECO:0000313" key="2">
    <source>
        <dbReference type="EMBL" id="GGB11163.1"/>
    </source>
</evidence>
<dbReference type="InterPro" id="IPR018706">
    <property type="entry name" value="DUF2214_membrane"/>
</dbReference>
<dbReference type="Proteomes" id="UP000651977">
    <property type="component" value="Unassembled WGS sequence"/>
</dbReference>
<reference evidence="3" key="1">
    <citation type="journal article" date="2019" name="Int. J. Syst. Evol. Microbiol.">
        <title>The Global Catalogue of Microorganisms (GCM) 10K type strain sequencing project: providing services to taxonomists for standard genome sequencing and annotation.</title>
        <authorList>
            <consortium name="The Broad Institute Genomics Platform"/>
            <consortium name="The Broad Institute Genome Sequencing Center for Infectious Disease"/>
            <person name="Wu L."/>
            <person name="Ma J."/>
        </authorList>
    </citation>
    <scope>NUCLEOTIDE SEQUENCE [LARGE SCALE GENOMIC DNA]</scope>
    <source>
        <strain evidence="3">CGMCC 1.10131</strain>
    </source>
</reference>
<name>A0ABQ1I4R3_9ALTE</name>
<accession>A0ABQ1I4R3</accession>
<comment type="caution">
    <text evidence="2">The sequence shown here is derived from an EMBL/GenBank/DDBJ whole genome shotgun (WGS) entry which is preliminary data.</text>
</comment>
<evidence type="ECO:0000256" key="1">
    <source>
        <dbReference type="SAM" id="Phobius"/>
    </source>
</evidence>
<feature type="transmembrane region" description="Helical" evidence="1">
    <location>
        <begin position="79"/>
        <end position="102"/>
    </location>
</feature>
<feature type="transmembrane region" description="Helical" evidence="1">
    <location>
        <begin position="6"/>
        <end position="30"/>
    </location>
</feature>
<dbReference type="Pfam" id="PF09980">
    <property type="entry name" value="DUF2214"/>
    <property type="match status" value="1"/>
</dbReference>
<dbReference type="EMBL" id="BMDY01000015">
    <property type="protein sequence ID" value="GGB11163.1"/>
    <property type="molecule type" value="Genomic_DNA"/>
</dbReference>
<keyword evidence="1" id="KW-0472">Membrane</keyword>
<dbReference type="RefSeq" id="WP_055733224.1">
    <property type="nucleotide sequence ID" value="NZ_BMDY01000015.1"/>
</dbReference>
<sequence>MSLLEAINAGLHVTAIILLAGALYSEAFLFRRGMTQDDVKKLLLADATHAFSTVLIFTTGALRLFVFHSTDRVYLDNPFFALKMLLFFIVVLLSLYPSSTFYRWRKALKQGKPSMISYRQHSSVIWLIRLELSVLLLIPMLVTLARAGFGE</sequence>